<evidence type="ECO:0000313" key="2">
    <source>
        <dbReference type="EMBL" id="KAK9737699.1"/>
    </source>
</evidence>
<feature type="transmembrane region" description="Helical" evidence="1">
    <location>
        <begin position="12"/>
        <end position="32"/>
    </location>
</feature>
<keyword evidence="3" id="KW-1185">Reference proteome</keyword>
<comment type="caution">
    <text evidence="2">The sequence shown here is derived from an EMBL/GenBank/DDBJ whole genome shotgun (WGS) entry which is preliminary data.</text>
</comment>
<reference evidence="2 3" key="1">
    <citation type="journal article" date="2024" name="BMC Genomics">
        <title>De novo assembly and annotation of Popillia japonica's genome with initial clues to its potential as an invasive pest.</title>
        <authorList>
            <person name="Cucini C."/>
            <person name="Boschi S."/>
            <person name="Funari R."/>
            <person name="Cardaioli E."/>
            <person name="Iannotti N."/>
            <person name="Marturano G."/>
            <person name="Paoli F."/>
            <person name="Bruttini M."/>
            <person name="Carapelli A."/>
            <person name="Frati F."/>
            <person name="Nardi F."/>
        </authorList>
    </citation>
    <scope>NUCLEOTIDE SEQUENCE [LARGE SCALE GENOMIC DNA]</scope>
    <source>
        <strain evidence="2">DMR45628</strain>
    </source>
</reference>
<evidence type="ECO:0000313" key="3">
    <source>
        <dbReference type="Proteomes" id="UP001458880"/>
    </source>
</evidence>
<protein>
    <submittedName>
        <fullName evidence="2">Uncharacterized protein</fullName>
    </submittedName>
</protein>
<keyword evidence="1" id="KW-0472">Membrane</keyword>
<proteinExistence type="predicted"/>
<dbReference type="AlphaFoldDB" id="A0AAW1LR94"/>
<accession>A0AAW1LR94</accession>
<organism evidence="2 3">
    <name type="scientific">Popillia japonica</name>
    <name type="common">Japanese beetle</name>
    <dbReference type="NCBI Taxonomy" id="7064"/>
    <lineage>
        <taxon>Eukaryota</taxon>
        <taxon>Metazoa</taxon>
        <taxon>Ecdysozoa</taxon>
        <taxon>Arthropoda</taxon>
        <taxon>Hexapoda</taxon>
        <taxon>Insecta</taxon>
        <taxon>Pterygota</taxon>
        <taxon>Neoptera</taxon>
        <taxon>Endopterygota</taxon>
        <taxon>Coleoptera</taxon>
        <taxon>Polyphaga</taxon>
        <taxon>Scarabaeiformia</taxon>
        <taxon>Scarabaeidae</taxon>
        <taxon>Rutelinae</taxon>
        <taxon>Popillia</taxon>
    </lineage>
</organism>
<keyword evidence="1" id="KW-0812">Transmembrane</keyword>
<dbReference type="EMBL" id="JASPKY010000096">
    <property type="protein sequence ID" value="KAK9737699.1"/>
    <property type="molecule type" value="Genomic_DNA"/>
</dbReference>
<evidence type="ECO:0000256" key="1">
    <source>
        <dbReference type="SAM" id="Phobius"/>
    </source>
</evidence>
<keyword evidence="1" id="KW-1133">Transmembrane helix</keyword>
<feature type="transmembrane region" description="Helical" evidence="1">
    <location>
        <begin position="38"/>
        <end position="57"/>
    </location>
</feature>
<dbReference type="Proteomes" id="UP001458880">
    <property type="component" value="Unassembled WGS sequence"/>
</dbReference>
<name>A0AAW1LR94_POPJA</name>
<sequence>MRTRAHDATTPFCPFILFGVLSFGSGFSSQIYEGNSDSRIPNFLTFGFLMYGLRLVLDSRPRFMRVIQTLGFLIF</sequence>
<gene>
    <name evidence="2" type="ORF">QE152_g10492</name>
</gene>